<feature type="domain" description="Deacetylase PdaC" evidence="2">
    <location>
        <begin position="41"/>
        <end position="127"/>
    </location>
</feature>
<dbReference type="PROSITE" id="PS51257">
    <property type="entry name" value="PROKAR_LIPOPROTEIN"/>
    <property type="match status" value="1"/>
</dbReference>
<dbReference type="InterPro" id="IPR021729">
    <property type="entry name" value="DUF3298"/>
</dbReference>
<dbReference type="EMBL" id="AP025739">
    <property type="protein sequence ID" value="BDI34428.1"/>
    <property type="molecule type" value="Genomic_DNA"/>
</dbReference>
<feature type="domain" description="DUF3298" evidence="1">
    <location>
        <begin position="147"/>
        <end position="220"/>
    </location>
</feature>
<dbReference type="KEGG" id="ccot:CCAX7_64790"/>
<dbReference type="Proteomes" id="UP000287394">
    <property type="component" value="Chromosome"/>
</dbReference>
<reference evidence="3 4" key="1">
    <citation type="journal article" date="2019" name="Int. J. Syst. Evol. Microbiol.">
        <title>Capsulimonas corticalis gen. nov., sp. nov., an aerobic capsulated bacterium, of a novel bacterial order, Capsulimonadales ord. nov., of the class Armatimonadia of the phylum Armatimonadetes.</title>
        <authorList>
            <person name="Li J."/>
            <person name="Kudo C."/>
            <person name="Tonouchi A."/>
        </authorList>
    </citation>
    <scope>NUCLEOTIDE SEQUENCE [LARGE SCALE GENOMIC DNA]</scope>
    <source>
        <strain evidence="3 4">AX-7</strain>
    </source>
</reference>
<dbReference type="Gene3D" id="3.90.640.20">
    <property type="entry name" value="Heat-shock cognate protein, ATPase"/>
    <property type="match status" value="1"/>
</dbReference>
<proteinExistence type="predicted"/>
<accession>A0A402CQV0</accession>
<evidence type="ECO:0000313" key="3">
    <source>
        <dbReference type="EMBL" id="BDI34428.1"/>
    </source>
</evidence>
<sequence length="236" mass="26904">MITSHRLASLTAAVAVLSCVAAATAQAPTKLRTIHASRAKRYEATCKYPVLRSNTPLAELANRTIAADVRKQQQAFVRMALQETAKEPPRNPYGFDASPMYQRYWFPRLYSVGMEFYEYTDGAHGNSYRVMYNFAEVDGKPQRMFLKDFFTNGSDYRKQVETKLMDKLHHDSRADFIGEVVQLSPTQLNRFVVEPDGLRFWFDPYEVAAYAQGPVDIKLTLAELGPDFKRSLLLAR</sequence>
<evidence type="ECO:0000259" key="1">
    <source>
        <dbReference type="Pfam" id="PF11738"/>
    </source>
</evidence>
<dbReference type="InterPro" id="IPR037126">
    <property type="entry name" value="PdaC/RsiV-like_sf"/>
</dbReference>
<dbReference type="Pfam" id="PF13739">
    <property type="entry name" value="PdaC"/>
    <property type="match status" value="1"/>
</dbReference>
<evidence type="ECO:0000259" key="2">
    <source>
        <dbReference type="Pfam" id="PF13739"/>
    </source>
</evidence>
<protein>
    <submittedName>
        <fullName evidence="3">Uncharacterized protein</fullName>
    </submittedName>
</protein>
<name>A0A402CQV0_9BACT</name>
<dbReference type="AlphaFoldDB" id="A0A402CQV0"/>
<organism evidence="3 4">
    <name type="scientific">Capsulimonas corticalis</name>
    <dbReference type="NCBI Taxonomy" id="2219043"/>
    <lineage>
        <taxon>Bacteria</taxon>
        <taxon>Bacillati</taxon>
        <taxon>Armatimonadota</taxon>
        <taxon>Armatimonadia</taxon>
        <taxon>Capsulimonadales</taxon>
        <taxon>Capsulimonadaceae</taxon>
        <taxon>Capsulimonas</taxon>
    </lineage>
</organism>
<dbReference type="RefSeq" id="WP_119319796.1">
    <property type="nucleotide sequence ID" value="NZ_AP025739.1"/>
</dbReference>
<dbReference type="OrthoDB" id="5637at2"/>
<dbReference type="Pfam" id="PF11738">
    <property type="entry name" value="DUF3298"/>
    <property type="match status" value="1"/>
</dbReference>
<gene>
    <name evidence="3" type="ORF">CCAX7_64790</name>
</gene>
<dbReference type="InterPro" id="IPR025303">
    <property type="entry name" value="PdaC"/>
</dbReference>
<evidence type="ECO:0000313" key="4">
    <source>
        <dbReference type="Proteomes" id="UP000287394"/>
    </source>
</evidence>
<dbReference type="Gene3D" id="3.30.565.40">
    <property type="entry name" value="Fervidobacterium nodosum Rt17-B1 like"/>
    <property type="match status" value="1"/>
</dbReference>
<keyword evidence="4" id="KW-1185">Reference proteome</keyword>